<feature type="domain" description="LTD" evidence="3">
    <location>
        <begin position="603"/>
        <end position="754"/>
    </location>
</feature>
<evidence type="ECO:0000256" key="1">
    <source>
        <dbReference type="SAM" id="MobiDB-lite"/>
    </source>
</evidence>
<keyword evidence="2" id="KW-0732">Signal</keyword>
<dbReference type="AlphaFoldDB" id="A0A395M3D6"/>
<dbReference type="Gene3D" id="2.60.40.10">
    <property type="entry name" value="Immunoglobulins"/>
    <property type="match status" value="2"/>
</dbReference>
<dbReference type="InterPro" id="IPR013783">
    <property type="entry name" value="Ig-like_fold"/>
</dbReference>
<dbReference type="SUPFAM" id="SSF74853">
    <property type="entry name" value="Lamin A/C globular tail domain"/>
    <property type="match status" value="2"/>
</dbReference>
<dbReference type="InterPro" id="IPR001322">
    <property type="entry name" value="Lamin_tail_dom"/>
</dbReference>
<feature type="signal peptide" evidence="2">
    <location>
        <begin position="1"/>
        <end position="23"/>
    </location>
</feature>
<accession>A0A395M3D6</accession>
<feature type="domain" description="LTD" evidence="3">
    <location>
        <begin position="314"/>
        <end position="450"/>
    </location>
</feature>
<comment type="caution">
    <text evidence="4">The sequence shown here is derived from an EMBL/GenBank/DDBJ whole genome shotgun (WGS) entry which is preliminary data.</text>
</comment>
<dbReference type="Pfam" id="PF13585">
    <property type="entry name" value="CHU_C"/>
    <property type="match status" value="1"/>
</dbReference>
<evidence type="ECO:0000256" key="2">
    <source>
        <dbReference type="SAM" id="SignalP"/>
    </source>
</evidence>
<feature type="region of interest" description="Disordered" evidence="1">
    <location>
        <begin position="772"/>
        <end position="797"/>
    </location>
</feature>
<dbReference type="Proteomes" id="UP000266389">
    <property type="component" value="Unassembled WGS sequence"/>
</dbReference>
<dbReference type="Gene3D" id="2.60.40.4070">
    <property type="match status" value="1"/>
</dbReference>
<feature type="compositionally biased region" description="Polar residues" evidence="1">
    <location>
        <begin position="774"/>
        <end position="790"/>
    </location>
</feature>
<dbReference type="EMBL" id="PHFL01000007">
    <property type="protein sequence ID" value="RFM25303.1"/>
    <property type="molecule type" value="Genomic_DNA"/>
</dbReference>
<evidence type="ECO:0000313" key="5">
    <source>
        <dbReference type="Proteomes" id="UP000266389"/>
    </source>
</evidence>
<feature type="chain" id="PRO_5017233051" description="LTD domain-containing protein" evidence="2">
    <location>
        <begin position="24"/>
        <end position="918"/>
    </location>
</feature>
<feature type="domain" description="LTD" evidence="3">
    <location>
        <begin position="19"/>
        <end position="156"/>
    </location>
</feature>
<evidence type="ECO:0000313" key="4">
    <source>
        <dbReference type="EMBL" id="RFM25303.1"/>
    </source>
</evidence>
<dbReference type="Pfam" id="PF00932">
    <property type="entry name" value="LTD"/>
    <property type="match status" value="3"/>
</dbReference>
<organism evidence="4 5">
    <name type="scientific">Candidatus Thermochlorobacter aerophilus</name>
    <dbReference type="NCBI Taxonomy" id="1868324"/>
    <lineage>
        <taxon>Bacteria</taxon>
        <taxon>Pseudomonadati</taxon>
        <taxon>Chlorobiota</taxon>
        <taxon>Chlorobiia</taxon>
        <taxon>Chlorobiales</taxon>
        <taxon>Candidatus Thermochlorobacteriaceae</taxon>
        <taxon>Candidatus Thermochlorobacter</taxon>
    </lineage>
</organism>
<evidence type="ECO:0000259" key="3">
    <source>
        <dbReference type="PROSITE" id="PS51841"/>
    </source>
</evidence>
<reference evidence="4 5" key="1">
    <citation type="journal article" date="2011" name="ISME J.">
        <title>Community ecology of hot spring cyanobacterial mats: predominant populations and their functional potential.</title>
        <authorList>
            <person name="Klatt C.G."/>
            <person name="Wood J.M."/>
            <person name="Rusch D.B."/>
            <person name="Bateson M.M."/>
            <person name="Hamamura N."/>
            <person name="Heidelberg J.F."/>
            <person name="Grossman A.R."/>
            <person name="Bhaya D."/>
            <person name="Cohan F.M."/>
            <person name="Kuhl M."/>
            <person name="Bryant D.A."/>
            <person name="Ward D.M."/>
        </authorList>
    </citation>
    <scope>NUCLEOTIDE SEQUENCE [LARGE SCALE GENOMIC DNA]</scope>
    <source>
        <strain evidence="4">OS</strain>
    </source>
</reference>
<proteinExistence type="predicted"/>
<sequence length="918" mass="100833">MRADMLRFAIFSLLLLPVHVAVAQSIADTAVIVSEVMYDPPSDANSADEFVEVFNTSFSQSFNLRGWRIGDAVALRRIADTTANNDGNATLAPRSFAVIFTGTDFRRAFAYYRPLIPAGTLILRTVGSLAFNNTGTETVRLLNASGDTLESFTYTGVSSNRGRSLEKIVLSRNSAASNFAPSLNIGGTPGSLNSVSPLRFDLRNVRLSFLPADSVLQGTSVTLQSVFQNAGTEPLSNFSVEFYEDLDSNQVLSPSERFETRTFGGTLSPNDSIRFELVLSTPTVGVRRFATVAALANDERRSNDTLRRTLRVSAPPLLTPSDTSIIISEIMYDPPAEANPTADEFLEVYNTSPTLSINLRGWRIGGTVNLTLTDSGATGTGNTILAPRSFAVIFSPSYFASGQFYRNRIPRGALVLRASGSLSFSNTSDTITLITPNGLEVARTFYTGNDRNKGFSLEKILLNRNDAPANFAPSLVQGGTPGFINSVTPKDRDLALRIDAQFSTLPQTAITIPYTIQNRGTQAFGNGAVTRVFEDRNRNNLGESDEQISTFTLTRNLAAGDSLRATFTYTPRTSEPVDFILTLTIAGDEDTSNNIARTRLLSGTPRNTIVINEIMYAPIQDPNDFVPDQPEYIELFNRGNTPVDLRGWFLTDAPNERGEFNRFFFAQDSLENYVLMPNEYAVVAPDRAATRDSTRLVQFFTYLRNDRNAKLFTSVRSTPTSRTNLSDLSLNNDGDLVQLHDRTGFVVDSVRYQPDWHNPFFSSTRGLSLERINPNGSSNDRRNWTTSTNREFGGTPARQNSVFAPSIALSGTASTLAVSPNPFSPDGDGKEDFLVIRYQLQGTANRIRVKIFDARGRLVRTLANSEPAGAQGELIWDGLDDNRQALRVGIYIIYLEALNADSAIVETLKQTIVLARPM</sequence>
<protein>
    <recommendedName>
        <fullName evidence="3">LTD domain-containing protein</fullName>
    </recommendedName>
</protein>
<dbReference type="PROSITE" id="PS51841">
    <property type="entry name" value="LTD"/>
    <property type="match status" value="3"/>
</dbReference>
<dbReference type="InterPro" id="IPR036415">
    <property type="entry name" value="Lamin_tail_dom_sf"/>
</dbReference>
<gene>
    <name evidence="4" type="ORF">D0433_01390</name>
</gene>
<name>A0A395M3D6_9BACT</name>